<evidence type="ECO:0008006" key="3">
    <source>
        <dbReference type="Google" id="ProtNLM"/>
    </source>
</evidence>
<protein>
    <recommendedName>
        <fullName evidence="3">Outer membrane protein beta-barrel domain-containing protein</fullName>
    </recommendedName>
</protein>
<name>A0ABS3SXI6_9FLAO</name>
<dbReference type="InterPro" id="IPR011250">
    <property type="entry name" value="OMP/PagP_B-barrel"/>
</dbReference>
<sequence length="194" mass="21509">MAFCLGQAQETTTSKFNLIAYGGIGFGIVENDNEPNYNLNSNSGEILLNYNISQRVGVSTGLGLYELTGNGFNALGNFYHQRSLLKIPVLLTLNSEFSEKISFYANFGFYGHTIIKDEYRFLNGTQEDIYEGWNFGAQFGVGLLFELFDGFSAGINVSGQSDFGKFETNANQGISDKQKIRYLNSMGLIFVVDL</sequence>
<dbReference type="EMBL" id="JAGEVF010000001">
    <property type="protein sequence ID" value="MBO3115207.1"/>
    <property type="molecule type" value="Genomic_DNA"/>
</dbReference>
<evidence type="ECO:0000313" key="1">
    <source>
        <dbReference type="EMBL" id="MBO3115207.1"/>
    </source>
</evidence>
<evidence type="ECO:0000313" key="2">
    <source>
        <dbReference type="Proteomes" id="UP000676776"/>
    </source>
</evidence>
<reference evidence="1 2" key="1">
    <citation type="submission" date="2021-03" db="EMBL/GenBank/DDBJ databases">
        <title>Winogradskyella sp. nov., isolated from costal sediment.</title>
        <authorList>
            <person name="Gao C."/>
        </authorList>
    </citation>
    <scope>NUCLEOTIDE SEQUENCE [LARGE SCALE GENOMIC DNA]</scope>
    <source>
        <strain evidence="1 2">DF17</strain>
    </source>
</reference>
<accession>A0ABS3SXI6</accession>
<keyword evidence="2" id="KW-1185">Reference proteome</keyword>
<dbReference type="Proteomes" id="UP000676776">
    <property type="component" value="Unassembled WGS sequence"/>
</dbReference>
<dbReference type="SUPFAM" id="SSF56925">
    <property type="entry name" value="OMPA-like"/>
    <property type="match status" value="1"/>
</dbReference>
<proteinExistence type="predicted"/>
<comment type="caution">
    <text evidence="1">The sequence shown here is derived from an EMBL/GenBank/DDBJ whole genome shotgun (WGS) entry which is preliminary data.</text>
</comment>
<organism evidence="1 2">
    <name type="scientific">Winogradskyella pelagia</name>
    <dbReference type="NCBI Taxonomy" id="2819984"/>
    <lineage>
        <taxon>Bacteria</taxon>
        <taxon>Pseudomonadati</taxon>
        <taxon>Bacteroidota</taxon>
        <taxon>Flavobacteriia</taxon>
        <taxon>Flavobacteriales</taxon>
        <taxon>Flavobacteriaceae</taxon>
        <taxon>Winogradskyella</taxon>
    </lineage>
</organism>
<gene>
    <name evidence="1" type="ORF">J4050_00515</name>
</gene>